<comment type="similarity">
    <text evidence="1">Belongs to the MaoP family.</text>
</comment>
<keyword evidence="4" id="KW-1185">Reference proteome</keyword>
<proteinExistence type="inferred from homology"/>
<name>A0A918K513_9GAMM</name>
<evidence type="ECO:0000313" key="3">
    <source>
        <dbReference type="EMBL" id="GGX48377.1"/>
    </source>
</evidence>
<comment type="caution">
    <text evidence="3">The sequence shown here is derived from an EMBL/GenBank/DDBJ whole genome shotgun (WGS) entry which is preliminary data.</text>
</comment>
<reference evidence="3" key="1">
    <citation type="journal article" date="2014" name="Int. J. Syst. Evol. Microbiol.">
        <title>Complete genome sequence of Corynebacterium casei LMG S-19264T (=DSM 44701T), isolated from a smear-ripened cheese.</title>
        <authorList>
            <consortium name="US DOE Joint Genome Institute (JGI-PGF)"/>
            <person name="Walter F."/>
            <person name="Albersmeier A."/>
            <person name="Kalinowski J."/>
            <person name="Ruckert C."/>
        </authorList>
    </citation>
    <scope>NUCLEOTIDE SEQUENCE</scope>
    <source>
        <strain evidence="3">KCTC 22169</strain>
    </source>
</reference>
<sequence>MSDAFSPEGYTVFKPFNDSRNYPYGLERSGDYSIREASVLRRLGETFRRLEVGEYTPANEVEAQFVKMIRGEKEASTDCEKLWLKYRAKVEGKSRAGFSFTSSYYYAKGAQHFHSDDDFSSDFGD</sequence>
<evidence type="ECO:0000313" key="4">
    <source>
        <dbReference type="Proteomes" id="UP000626148"/>
    </source>
</evidence>
<protein>
    <recommendedName>
        <fullName evidence="2">Macrodomain Ori protein</fullName>
    </recommendedName>
</protein>
<dbReference type="RefSeq" id="WP_189607842.1">
    <property type="nucleotide sequence ID" value="NZ_BMXR01000003.1"/>
</dbReference>
<evidence type="ECO:0000256" key="1">
    <source>
        <dbReference type="ARBA" id="ARBA00093464"/>
    </source>
</evidence>
<dbReference type="InterPro" id="IPR007335">
    <property type="entry name" value="DUF413"/>
</dbReference>
<dbReference type="Pfam" id="PF04219">
    <property type="entry name" value="DUF413"/>
    <property type="match status" value="1"/>
</dbReference>
<accession>A0A918K513</accession>
<organism evidence="3 4">
    <name type="scientific">Saccharospirillum salsuginis</name>
    <dbReference type="NCBI Taxonomy" id="418750"/>
    <lineage>
        <taxon>Bacteria</taxon>
        <taxon>Pseudomonadati</taxon>
        <taxon>Pseudomonadota</taxon>
        <taxon>Gammaproteobacteria</taxon>
        <taxon>Oceanospirillales</taxon>
        <taxon>Saccharospirillaceae</taxon>
        <taxon>Saccharospirillum</taxon>
    </lineage>
</organism>
<gene>
    <name evidence="3" type="ORF">GCM10007392_14200</name>
</gene>
<dbReference type="Proteomes" id="UP000626148">
    <property type="component" value="Unassembled WGS sequence"/>
</dbReference>
<dbReference type="AlphaFoldDB" id="A0A918K513"/>
<dbReference type="EMBL" id="BMXR01000003">
    <property type="protein sequence ID" value="GGX48377.1"/>
    <property type="molecule type" value="Genomic_DNA"/>
</dbReference>
<reference evidence="3" key="2">
    <citation type="submission" date="2020-09" db="EMBL/GenBank/DDBJ databases">
        <authorList>
            <person name="Sun Q."/>
            <person name="Kim S."/>
        </authorList>
    </citation>
    <scope>NUCLEOTIDE SEQUENCE</scope>
    <source>
        <strain evidence="3">KCTC 22169</strain>
    </source>
</reference>
<evidence type="ECO:0000256" key="2">
    <source>
        <dbReference type="ARBA" id="ARBA00093628"/>
    </source>
</evidence>